<protein>
    <submittedName>
        <fullName evidence="5">PH domain-containing protein</fullName>
    </submittedName>
</protein>
<evidence type="ECO:0000256" key="1">
    <source>
        <dbReference type="SAM" id="MobiDB-lite"/>
    </source>
</evidence>
<gene>
    <name evidence="3" type="ORF">HNAJ_LOCUS7935</name>
</gene>
<evidence type="ECO:0000313" key="4">
    <source>
        <dbReference type="Proteomes" id="UP000278807"/>
    </source>
</evidence>
<feature type="compositionally biased region" description="Polar residues" evidence="1">
    <location>
        <begin position="284"/>
        <end position="298"/>
    </location>
</feature>
<dbReference type="AlphaFoldDB" id="A0A158QHR7"/>
<dbReference type="InterPro" id="IPR011993">
    <property type="entry name" value="PH-like_dom_sf"/>
</dbReference>
<dbReference type="Proteomes" id="UP000278807">
    <property type="component" value="Unassembled WGS sequence"/>
</dbReference>
<dbReference type="EMBL" id="UZAE01012154">
    <property type="protein sequence ID" value="VDO03795.1"/>
    <property type="molecule type" value="Genomic_DNA"/>
</dbReference>
<reference evidence="5" key="1">
    <citation type="submission" date="2016-04" db="UniProtKB">
        <authorList>
            <consortium name="WormBaseParasite"/>
        </authorList>
    </citation>
    <scope>IDENTIFICATION</scope>
</reference>
<dbReference type="PROSITE" id="PS50003">
    <property type="entry name" value="PH_DOMAIN"/>
    <property type="match status" value="1"/>
</dbReference>
<reference evidence="3 4" key="2">
    <citation type="submission" date="2018-11" db="EMBL/GenBank/DDBJ databases">
        <authorList>
            <consortium name="Pathogen Informatics"/>
        </authorList>
    </citation>
    <scope>NUCLEOTIDE SEQUENCE [LARGE SCALE GENOMIC DNA]</scope>
</reference>
<feature type="region of interest" description="Disordered" evidence="1">
    <location>
        <begin position="133"/>
        <end position="179"/>
    </location>
</feature>
<keyword evidence="4" id="KW-1185">Reference proteome</keyword>
<evidence type="ECO:0000259" key="2">
    <source>
        <dbReference type="PROSITE" id="PS50003"/>
    </source>
</evidence>
<dbReference type="OrthoDB" id="14833at2759"/>
<proteinExistence type="predicted"/>
<dbReference type="WBParaSite" id="HNAJ_0000793901-mRNA-1">
    <property type="protein sequence ID" value="HNAJ_0000793901-mRNA-1"/>
    <property type="gene ID" value="HNAJ_0000793901"/>
</dbReference>
<feature type="region of interest" description="Disordered" evidence="1">
    <location>
        <begin position="253"/>
        <end position="298"/>
    </location>
</feature>
<feature type="compositionally biased region" description="Polar residues" evidence="1">
    <location>
        <begin position="167"/>
        <end position="179"/>
    </location>
</feature>
<evidence type="ECO:0000313" key="5">
    <source>
        <dbReference type="WBParaSite" id="HNAJ_0000793901-mRNA-1"/>
    </source>
</evidence>
<sequence>MSDLGYDDFSDFEKNKLVEVNKVADVRKCSKAMKMEEDRHLFREEHKNSSKPRASLSLVYATVCPSDEDSQTFVVNTSQGENIRLKAANARERQLWVNHIRAVAEYHTERANEQASISALSSLQRPSLLPVRENRPAMLNSSNSDQSFRTHRSGGNRAGRSTDRSSEATTNASNAESSTFVDPYQQLNELFRLLEWEGNLLGREIDDLYNQPTAAFPNKSPEMTELYRNLLIIKATSQASIKSLKQCLGALQRDNTSNSSNSTIPVTTEVKPGAVNPSACATAPNHNATSSSLEMGSS</sequence>
<accession>A0A158QHR7</accession>
<evidence type="ECO:0000313" key="3">
    <source>
        <dbReference type="EMBL" id="VDO03795.1"/>
    </source>
</evidence>
<feature type="compositionally biased region" description="Polar residues" evidence="1">
    <location>
        <begin position="253"/>
        <end position="266"/>
    </location>
</feature>
<feature type="domain" description="PH" evidence="2">
    <location>
        <begin position="1"/>
        <end position="105"/>
    </location>
</feature>
<name>A0A158QHR7_RODNA</name>
<organism evidence="5">
    <name type="scientific">Rodentolepis nana</name>
    <name type="common">Dwarf tapeworm</name>
    <name type="synonym">Hymenolepis nana</name>
    <dbReference type="NCBI Taxonomy" id="102285"/>
    <lineage>
        <taxon>Eukaryota</taxon>
        <taxon>Metazoa</taxon>
        <taxon>Spiralia</taxon>
        <taxon>Lophotrochozoa</taxon>
        <taxon>Platyhelminthes</taxon>
        <taxon>Cestoda</taxon>
        <taxon>Eucestoda</taxon>
        <taxon>Cyclophyllidea</taxon>
        <taxon>Hymenolepididae</taxon>
        <taxon>Rodentolepis</taxon>
    </lineage>
</organism>
<dbReference type="SUPFAM" id="SSF50729">
    <property type="entry name" value="PH domain-like"/>
    <property type="match status" value="1"/>
</dbReference>
<dbReference type="STRING" id="102285.A0A158QHR7"/>
<dbReference type="Pfam" id="PF00169">
    <property type="entry name" value="PH"/>
    <property type="match status" value="1"/>
</dbReference>
<dbReference type="Gene3D" id="2.30.29.30">
    <property type="entry name" value="Pleckstrin-homology domain (PH domain)/Phosphotyrosine-binding domain (PTB)"/>
    <property type="match status" value="1"/>
</dbReference>
<dbReference type="InterPro" id="IPR001849">
    <property type="entry name" value="PH_domain"/>
</dbReference>